<sequence>MALLSSSFAVFNSVNLNSTINNAVSDRIQSSTGQPVFTTTDDKLLVQIDPTTTKSLCFNPPTSLVGFSSFVLFSFPDVLPSGVITGITLVPTDGTSSISTSVSFTSSGRQQLILQSDTTTGSDLSLTSHTEYLLMLGADADVSFILAQVVNTKQQVVSEVLNYLNDGVMIESILTNKYSICVVTSGSQRRSVEAVNNNSTMQLSFYGFQKMNSLKTFNSTLKGTTTNGNNLNVGAVAGIVIGSVVFFLLVLFCLVLVIIVILYTVRTRKNASEETKKTEAMMDTML</sequence>
<proteinExistence type="predicted"/>
<accession>A0AAW2YLI2</accession>
<evidence type="ECO:0000313" key="2">
    <source>
        <dbReference type="EMBL" id="KAL0478002.1"/>
    </source>
</evidence>
<keyword evidence="3" id="KW-1185">Reference proteome</keyword>
<dbReference type="EMBL" id="JAOPGA020000288">
    <property type="protein sequence ID" value="KAL0478002.1"/>
    <property type="molecule type" value="Genomic_DNA"/>
</dbReference>
<keyword evidence="1" id="KW-0472">Membrane</keyword>
<reference evidence="2 3" key="1">
    <citation type="submission" date="2024-03" db="EMBL/GenBank/DDBJ databases">
        <title>The Acrasis kona genome and developmental transcriptomes reveal deep origins of eukaryotic multicellular pathways.</title>
        <authorList>
            <person name="Sheikh S."/>
            <person name="Fu C.-J."/>
            <person name="Brown M.W."/>
            <person name="Baldauf S.L."/>
        </authorList>
    </citation>
    <scope>NUCLEOTIDE SEQUENCE [LARGE SCALE GENOMIC DNA]</scope>
    <source>
        <strain evidence="2 3">ATCC MYA-3509</strain>
    </source>
</reference>
<evidence type="ECO:0000256" key="1">
    <source>
        <dbReference type="SAM" id="Phobius"/>
    </source>
</evidence>
<dbReference type="AlphaFoldDB" id="A0AAW2YLI2"/>
<comment type="caution">
    <text evidence="2">The sequence shown here is derived from an EMBL/GenBank/DDBJ whole genome shotgun (WGS) entry which is preliminary data.</text>
</comment>
<protein>
    <submittedName>
        <fullName evidence="2">Wsc1</fullName>
    </submittedName>
</protein>
<dbReference type="Proteomes" id="UP001431209">
    <property type="component" value="Unassembled WGS sequence"/>
</dbReference>
<name>A0AAW2YLI2_9EUKA</name>
<keyword evidence="1" id="KW-1133">Transmembrane helix</keyword>
<organism evidence="2 3">
    <name type="scientific">Acrasis kona</name>
    <dbReference type="NCBI Taxonomy" id="1008807"/>
    <lineage>
        <taxon>Eukaryota</taxon>
        <taxon>Discoba</taxon>
        <taxon>Heterolobosea</taxon>
        <taxon>Tetramitia</taxon>
        <taxon>Eutetramitia</taxon>
        <taxon>Acrasidae</taxon>
        <taxon>Acrasis</taxon>
    </lineage>
</organism>
<keyword evidence="1" id="KW-0812">Transmembrane</keyword>
<feature type="transmembrane region" description="Helical" evidence="1">
    <location>
        <begin position="235"/>
        <end position="263"/>
    </location>
</feature>
<evidence type="ECO:0000313" key="3">
    <source>
        <dbReference type="Proteomes" id="UP001431209"/>
    </source>
</evidence>
<gene>
    <name evidence="2" type="ORF">AKO1_005307</name>
</gene>